<dbReference type="PROSITE" id="PS51257">
    <property type="entry name" value="PROKAR_LIPOPROTEIN"/>
    <property type="match status" value="1"/>
</dbReference>
<evidence type="ECO:0000313" key="1">
    <source>
        <dbReference type="EMBL" id="VYU19597.1"/>
    </source>
</evidence>
<dbReference type="RefSeq" id="WP_421758125.1">
    <property type="nucleotide sequence ID" value="NZ_CACRTX010000009.1"/>
</dbReference>
<dbReference type="AlphaFoldDB" id="A0A6N3D1J4"/>
<accession>A0A6N3D1J4</accession>
<gene>
    <name evidence="1" type="ORF">ECLFYP2_02693</name>
</gene>
<organism evidence="1">
    <name type="scientific">Enterococcus casseliflavus</name>
    <name type="common">Enterococcus flavescens</name>
    <dbReference type="NCBI Taxonomy" id="37734"/>
    <lineage>
        <taxon>Bacteria</taxon>
        <taxon>Bacillati</taxon>
        <taxon>Bacillota</taxon>
        <taxon>Bacilli</taxon>
        <taxon>Lactobacillales</taxon>
        <taxon>Enterococcaceae</taxon>
        <taxon>Enterococcus</taxon>
    </lineage>
</organism>
<name>A0A6N3D1J4_ENTCA</name>
<evidence type="ECO:0008006" key="2">
    <source>
        <dbReference type="Google" id="ProtNLM"/>
    </source>
</evidence>
<protein>
    <recommendedName>
        <fullName evidence="2">Lipoprotein</fullName>
    </recommendedName>
</protein>
<proteinExistence type="predicted"/>
<sequence length="406" mass="46230">MKKWGRVILFVGFAFLFGGCTKLPQEQFAEQLTNQQAANAGEFQATIDTFEMGSSSEYGQEADRYASMLMSQLVGSSFKGDFVQDKETKAILLNLAVAFGGQELPIKLIVDPEKQEAYVSAEIYETLQGYISAFGSDSYGTKPDAAEYEGKYLRIDQETLDSYFGEGTFAEDGEGTTEAEKEPENLFTMNSLFHNETFADYLKTFEPDAFKRDGDTISHTFTKEELADYATYAQEHGADQNQVAELETMLEEVEQFDLAMTVNTKTNQQKMAFHFVQADELQTTIGATVTFTGKKSDTAVAIPTAEELIDPEELFSPYDYGWDDSYDDGYENDYDDEYWDSYDETDDWSSYMLTDEEFEELLLQIKQELPYLTQADIDDYLTFYEEYLTQEQYQELVEALQVTQSL</sequence>
<dbReference type="EMBL" id="CACRTX010000009">
    <property type="protein sequence ID" value="VYU19597.1"/>
    <property type="molecule type" value="Genomic_DNA"/>
</dbReference>
<reference evidence="1" key="1">
    <citation type="submission" date="2019-11" db="EMBL/GenBank/DDBJ databases">
        <authorList>
            <person name="Feng L."/>
        </authorList>
    </citation>
    <scope>NUCLEOTIDE SEQUENCE</scope>
    <source>
        <strain evidence="1">ECasseliflavusLFYP2</strain>
    </source>
</reference>